<name>A0AAW0MC15_QUESU</name>
<evidence type="ECO:0000313" key="1">
    <source>
        <dbReference type="EMBL" id="KAK7860816.1"/>
    </source>
</evidence>
<dbReference type="PANTHER" id="PTHR31490:SF3">
    <property type="entry name" value="GLYCOSYL HYDROLASE FAMILY 10 PROTEIN"/>
    <property type="match status" value="1"/>
</dbReference>
<accession>A0AAW0MC15</accession>
<reference evidence="1 2" key="1">
    <citation type="journal article" date="2018" name="Sci. Data">
        <title>The draft genome sequence of cork oak.</title>
        <authorList>
            <person name="Ramos A.M."/>
            <person name="Usie A."/>
            <person name="Barbosa P."/>
            <person name="Barros P.M."/>
            <person name="Capote T."/>
            <person name="Chaves I."/>
            <person name="Simoes F."/>
            <person name="Abreu I."/>
            <person name="Carrasquinho I."/>
            <person name="Faro C."/>
            <person name="Guimaraes J.B."/>
            <person name="Mendonca D."/>
            <person name="Nobrega F."/>
            <person name="Rodrigues L."/>
            <person name="Saibo N.J.M."/>
            <person name="Varela M.C."/>
            <person name="Egas C."/>
            <person name="Matos J."/>
            <person name="Miguel C.M."/>
            <person name="Oliveira M.M."/>
            <person name="Ricardo C.P."/>
            <person name="Goncalves S."/>
        </authorList>
    </citation>
    <scope>NUCLEOTIDE SEQUENCE [LARGE SCALE GENOMIC DNA]</scope>
    <source>
        <strain evidence="2">cv. HL8</strain>
    </source>
</reference>
<proteinExistence type="predicted"/>
<protein>
    <submittedName>
        <fullName evidence="1">Uncharacterized protein</fullName>
    </submittedName>
</protein>
<dbReference type="GO" id="GO:0005975">
    <property type="term" value="P:carbohydrate metabolic process"/>
    <property type="evidence" value="ECO:0007669"/>
    <property type="project" value="InterPro"/>
</dbReference>
<gene>
    <name evidence="1" type="ORF">CFP56_029108</name>
</gene>
<dbReference type="EMBL" id="PKMF04000004">
    <property type="protein sequence ID" value="KAK7860816.1"/>
    <property type="molecule type" value="Genomic_DNA"/>
</dbReference>
<sequence>MSYSSTIVTQCKGQPEKALYNGGILKDDEPVSVKGSIGGSASIVFWPAFILHNLTQGIWVTIQGAESALIKASLKSQDVSYDCIGTNSDDKQINIEITSASVQPFTKRQWRINQQHIINTGKRVVTIHVSDENGDKLQGAAINIEQVLKDFPFGSAIAKTILGNFPYQAYDHIRSEHTKALQSTNSSFVADQNVHPAFGQLRQEVFLFHGAPEPTPT</sequence>
<comment type="caution">
    <text evidence="1">The sequence shown here is derived from an EMBL/GenBank/DDBJ whole genome shotgun (WGS) entry which is preliminary data.</text>
</comment>
<organism evidence="1 2">
    <name type="scientific">Quercus suber</name>
    <name type="common">Cork oak</name>
    <dbReference type="NCBI Taxonomy" id="58331"/>
    <lineage>
        <taxon>Eukaryota</taxon>
        <taxon>Viridiplantae</taxon>
        <taxon>Streptophyta</taxon>
        <taxon>Embryophyta</taxon>
        <taxon>Tracheophyta</taxon>
        <taxon>Spermatophyta</taxon>
        <taxon>Magnoliopsida</taxon>
        <taxon>eudicotyledons</taxon>
        <taxon>Gunneridae</taxon>
        <taxon>Pentapetalae</taxon>
        <taxon>rosids</taxon>
        <taxon>fabids</taxon>
        <taxon>Fagales</taxon>
        <taxon>Fagaceae</taxon>
        <taxon>Quercus</taxon>
    </lineage>
</organism>
<dbReference type="InterPro" id="IPR044846">
    <property type="entry name" value="GH10"/>
</dbReference>
<dbReference type="AlphaFoldDB" id="A0AAW0MC15"/>
<evidence type="ECO:0000313" key="2">
    <source>
        <dbReference type="Proteomes" id="UP000237347"/>
    </source>
</evidence>
<dbReference type="GO" id="GO:0004553">
    <property type="term" value="F:hydrolase activity, hydrolyzing O-glycosyl compounds"/>
    <property type="evidence" value="ECO:0007669"/>
    <property type="project" value="InterPro"/>
</dbReference>
<dbReference type="Proteomes" id="UP000237347">
    <property type="component" value="Unassembled WGS sequence"/>
</dbReference>
<dbReference type="PANTHER" id="PTHR31490">
    <property type="entry name" value="GLYCOSYL HYDROLASE"/>
    <property type="match status" value="1"/>
</dbReference>
<keyword evidence="2" id="KW-1185">Reference proteome</keyword>